<dbReference type="PANTHER" id="PTHR21649">
    <property type="entry name" value="CHLOROPHYLL A/B BINDING PROTEIN"/>
    <property type="match status" value="1"/>
</dbReference>
<evidence type="ECO:0000256" key="6">
    <source>
        <dbReference type="ARBA" id="ARBA00022640"/>
    </source>
</evidence>
<feature type="binding site" evidence="8">
    <location>
        <position position="116"/>
    </location>
    <ligand>
        <name>chlorophyll a</name>
        <dbReference type="ChEBI" id="CHEBI:58416"/>
        <label>1</label>
    </ligand>
</feature>
<evidence type="ECO:0000256" key="2">
    <source>
        <dbReference type="ARBA" id="ARBA00004229"/>
    </source>
</evidence>
<keyword evidence="6" id="KW-0934">Plastid</keyword>
<dbReference type="GO" id="GO:0009507">
    <property type="term" value="C:chloroplast"/>
    <property type="evidence" value="ECO:0007669"/>
    <property type="project" value="UniProtKB-SubCell"/>
</dbReference>
<evidence type="ECO:0000256" key="8">
    <source>
        <dbReference type="PIRSR" id="PIRSR601344-1"/>
    </source>
</evidence>
<keyword evidence="5" id="KW-0602">Photosynthesis</keyword>
<gene>
    <name evidence="10" type="ORF">HTAM1171_LOCUS978</name>
</gene>
<evidence type="ECO:0000313" key="10">
    <source>
        <dbReference type="EMBL" id="CAD9469539.1"/>
    </source>
</evidence>
<keyword evidence="9" id="KW-0732">Signal</keyword>
<dbReference type="InterPro" id="IPR001344">
    <property type="entry name" value="Chloro_AB-bd_pln"/>
</dbReference>
<dbReference type="AlphaFoldDB" id="A0A7S2E173"/>
<comment type="function">
    <text evidence="1">The light-harvesting complex (LHC) functions as a light receptor, it captures and delivers excitation energy to photosystems with which it is closely associated. Energy is transferred from the carotenoid and chlorophyll C (or B) to chlorophyll A and the photosynthetic reaction centers where it is used to synthesize ATP and reducing power.</text>
</comment>
<protein>
    <recommendedName>
        <fullName evidence="11">Plastid light harvesting protein</fullName>
    </recommendedName>
</protein>
<feature type="binding site" evidence="8">
    <location>
        <position position="74"/>
    </location>
    <ligand>
        <name>chlorophyll a</name>
        <dbReference type="ChEBI" id="CHEBI:58416"/>
        <label>1</label>
    </ligand>
</feature>
<sequence length="204" mass="22028">MKLAILASIFGAAAAFAPATTGGAHSTTALNAEKSTALPFMPYPENLKGYVGDVGFDPLGISEYVPMDYLREAELKHGRICMLAWTGYIAVDMGLRVYPIPEAYQGLTAATAHDPLVKAGAMGQIFLWIGLLEMVSWIGVSQMLQGSGRAPGDFGWGLQYLEGKSDDEIEKIKLQELKHGRLAMMAFSGVVTQSVLYDKGFPYV</sequence>
<comment type="subcellular location">
    <subcellularLocation>
        <location evidence="2">Plastid</location>
        <location evidence="2">Chloroplast</location>
    </subcellularLocation>
</comment>
<feature type="binding site" evidence="8">
    <location>
        <position position="193"/>
    </location>
    <ligand>
        <name>chlorophyll a</name>
        <dbReference type="ChEBI" id="CHEBI:58416"/>
        <label>1</label>
    </ligand>
</feature>
<dbReference type="GO" id="GO:0009765">
    <property type="term" value="P:photosynthesis, light harvesting"/>
    <property type="evidence" value="ECO:0007669"/>
    <property type="project" value="InterPro"/>
</dbReference>
<dbReference type="SUPFAM" id="SSF103511">
    <property type="entry name" value="Chlorophyll a-b binding protein"/>
    <property type="match status" value="1"/>
</dbReference>
<feature type="binding site" description="axial binding residue" evidence="8">
    <location>
        <position position="176"/>
    </location>
    <ligand>
        <name>chlorophyll b</name>
        <dbReference type="ChEBI" id="CHEBI:61721"/>
        <label>3</label>
    </ligand>
    <ligandPart>
        <name>Mg</name>
        <dbReference type="ChEBI" id="CHEBI:25107"/>
    </ligandPart>
</feature>
<feature type="signal peptide" evidence="9">
    <location>
        <begin position="1"/>
        <end position="15"/>
    </location>
</feature>
<keyword evidence="4" id="KW-0150">Chloroplast</keyword>
<evidence type="ECO:0000256" key="3">
    <source>
        <dbReference type="ARBA" id="ARBA00005933"/>
    </source>
</evidence>
<evidence type="ECO:0000256" key="4">
    <source>
        <dbReference type="ARBA" id="ARBA00022528"/>
    </source>
</evidence>
<accession>A0A7S2E173</accession>
<dbReference type="GO" id="GO:0030076">
    <property type="term" value="C:light-harvesting complex"/>
    <property type="evidence" value="ECO:0007669"/>
    <property type="project" value="UniProtKB-KW"/>
</dbReference>
<evidence type="ECO:0000256" key="1">
    <source>
        <dbReference type="ARBA" id="ARBA00004022"/>
    </source>
</evidence>
<keyword evidence="8" id="KW-0148">Chlorophyll</keyword>
<reference evidence="10" key="1">
    <citation type="submission" date="2021-01" db="EMBL/GenBank/DDBJ databases">
        <authorList>
            <person name="Corre E."/>
            <person name="Pelletier E."/>
            <person name="Niang G."/>
            <person name="Scheremetjew M."/>
            <person name="Finn R."/>
            <person name="Kale V."/>
            <person name="Holt S."/>
            <person name="Cochrane G."/>
            <person name="Meng A."/>
            <person name="Brown T."/>
            <person name="Cohen L."/>
        </authorList>
    </citation>
    <scope>NUCLEOTIDE SEQUENCE</scope>
    <source>
        <strain evidence="10">CCMP826</strain>
    </source>
</reference>
<organism evidence="10">
    <name type="scientific">Helicotheca tamesis</name>
    <dbReference type="NCBI Taxonomy" id="374047"/>
    <lineage>
        <taxon>Eukaryota</taxon>
        <taxon>Sar</taxon>
        <taxon>Stramenopiles</taxon>
        <taxon>Ochrophyta</taxon>
        <taxon>Bacillariophyta</taxon>
        <taxon>Mediophyceae</taxon>
        <taxon>Lithodesmiophycidae</taxon>
        <taxon>Lithodesmiales</taxon>
        <taxon>Lithodesmiaceae</taxon>
        <taxon>Helicotheca</taxon>
    </lineage>
</organism>
<feature type="binding site" evidence="8">
    <location>
        <position position="181"/>
    </location>
    <ligand>
        <name>chlorophyll a</name>
        <dbReference type="ChEBI" id="CHEBI:58416"/>
        <label>1</label>
    </ligand>
</feature>
<evidence type="ECO:0008006" key="11">
    <source>
        <dbReference type="Google" id="ProtNLM"/>
    </source>
</evidence>
<dbReference type="GO" id="GO:0016020">
    <property type="term" value="C:membrane"/>
    <property type="evidence" value="ECO:0007669"/>
    <property type="project" value="InterPro"/>
</dbReference>
<dbReference type="Gene3D" id="1.10.3460.10">
    <property type="entry name" value="Chlorophyll a/b binding protein domain"/>
    <property type="match status" value="1"/>
</dbReference>
<dbReference type="Pfam" id="PF00504">
    <property type="entry name" value="Chloroa_b-bind"/>
    <property type="match status" value="1"/>
</dbReference>
<feature type="chain" id="PRO_5030549626" description="Plastid light harvesting protein" evidence="9">
    <location>
        <begin position="16"/>
        <end position="204"/>
    </location>
</feature>
<feature type="binding site" description="axial binding residue" evidence="8">
    <location>
        <position position="144"/>
    </location>
    <ligand>
        <name>chlorophyll b</name>
        <dbReference type="ChEBI" id="CHEBI:61721"/>
        <label>1</label>
    </ligand>
    <ligandPart>
        <name>Mg</name>
        <dbReference type="ChEBI" id="CHEBI:25107"/>
    </ligandPart>
</feature>
<dbReference type="InterPro" id="IPR022796">
    <property type="entry name" value="Chloroa_b-bind"/>
</dbReference>
<dbReference type="GO" id="GO:0016168">
    <property type="term" value="F:chlorophyll binding"/>
    <property type="evidence" value="ECO:0007669"/>
    <property type="project" value="UniProtKB-KW"/>
</dbReference>
<evidence type="ECO:0000256" key="9">
    <source>
        <dbReference type="SAM" id="SignalP"/>
    </source>
</evidence>
<keyword evidence="8" id="KW-0157">Chromophore</keyword>
<feature type="binding site" evidence="8">
    <location>
        <position position="77"/>
    </location>
    <ligand>
        <name>chlorophyll a</name>
        <dbReference type="ChEBI" id="CHEBI:58416"/>
        <label>1</label>
    </ligand>
</feature>
<name>A0A7S2E173_9STRA</name>
<keyword evidence="7" id="KW-0437">Light-harvesting polypeptide</keyword>
<evidence type="ECO:0000256" key="5">
    <source>
        <dbReference type="ARBA" id="ARBA00022531"/>
    </source>
</evidence>
<evidence type="ECO:0000256" key="7">
    <source>
        <dbReference type="ARBA" id="ARBA00023243"/>
    </source>
</evidence>
<dbReference type="EMBL" id="HBGV01001595">
    <property type="protein sequence ID" value="CAD9469539.1"/>
    <property type="molecule type" value="Transcribed_RNA"/>
</dbReference>
<feature type="binding site" evidence="8">
    <location>
        <position position="62"/>
    </location>
    <ligand>
        <name>chlorophyll a</name>
        <dbReference type="ChEBI" id="CHEBI:58416"/>
        <label>1</label>
    </ligand>
</feature>
<feature type="binding site" description="axial binding residue" evidence="8">
    <location>
        <position position="79"/>
    </location>
    <ligand>
        <name>chlorophyll b</name>
        <dbReference type="ChEBI" id="CHEBI:61721"/>
        <label>1</label>
    </ligand>
    <ligandPart>
        <name>Mg</name>
        <dbReference type="ChEBI" id="CHEBI:25107"/>
    </ligandPart>
</feature>
<proteinExistence type="inferred from homology"/>
<comment type="similarity">
    <text evidence="3">Belongs to the fucoxanthin chlorophyll protein family.</text>
</comment>